<feature type="chain" id="PRO_5045369325" evidence="2">
    <location>
        <begin position="25"/>
        <end position="244"/>
    </location>
</feature>
<evidence type="ECO:0000256" key="2">
    <source>
        <dbReference type="SAM" id="SignalP"/>
    </source>
</evidence>
<dbReference type="PANTHER" id="PTHR35936">
    <property type="entry name" value="MEMBRANE-BOUND LYTIC MUREIN TRANSGLYCOSYLASE F"/>
    <property type="match status" value="1"/>
</dbReference>
<protein>
    <submittedName>
        <fullName evidence="4">Transporter substrate-binding domain-containing protein</fullName>
    </submittedName>
</protein>
<evidence type="ECO:0000259" key="3">
    <source>
        <dbReference type="Pfam" id="PF00497"/>
    </source>
</evidence>
<dbReference type="Proteomes" id="UP001172778">
    <property type="component" value="Unassembled WGS sequence"/>
</dbReference>
<proteinExistence type="predicted"/>
<feature type="domain" description="Solute-binding protein family 3/N-terminal" evidence="3">
    <location>
        <begin position="34"/>
        <end position="241"/>
    </location>
</feature>
<evidence type="ECO:0000256" key="1">
    <source>
        <dbReference type="ARBA" id="ARBA00022729"/>
    </source>
</evidence>
<keyword evidence="1 2" id="KW-0732">Signal</keyword>
<sequence length="244" mass="27282">MRRNLLLACLTGLLCLCLAAPTLADGRIIKIAADEEKRGGHLAEITEAAFKRVGYEPQFDFVPWARALKGTIAGSYQVLLAAYYNEERARTMLYSEPIGTVEVYFWALKDKHLHYETLSDMKPYLIGFIRGSTVSPEFDAALNTTLQVNYTSSAELNLKNLLTGRIDAFVEKKQQVDYLLQTTFAKDASRVETVGAPLKVGKFHNTVSKAIPNAQQILDDFHKGLKLIRQDGTEKAILTKHGMR</sequence>
<gene>
    <name evidence="4" type="ORF">PZA18_01740</name>
</gene>
<dbReference type="Pfam" id="PF00497">
    <property type="entry name" value="SBP_bac_3"/>
    <property type="match status" value="1"/>
</dbReference>
<dbReference type="PANTHER" id="PTHR35936:SF25">
    <property type="entry name" value="ABC TRANSPORTER SUBSTRATE-BINDING PROTEIN"/>
    <property type="match status" value="1"/>
</dbReference>
<name>A0ABT7DRR6_9NEIS</name>
<dbReference type="InterPro" id="IPR001638">
    <property type="entry name" value="Solute-binding_3/MltF_N"/>
</dbReference>
<dbReference type="Gene3D" id="3.40.190.10">
    <property type="entry name" value="Periplasmic binding protein-like II"/>
    <property type="match status" value="2"/>
</dbReference>
<evidence type="ECO:0000313" key="4">
    <source>
        <dbReference type="EMBL" id="MDK2122765.1"/>
    </source>
</evidence>
<keyword evidence="5" id="KW-1185">Reference proteome</keyword>
<evidence type="ECO:0000313" key="5">
    <source>
        <dbReference type="Proteomes" id="UP001172778"/>
    </source>
</evidence>
<feature type="signal peptide" evidence="2">
    <location>
        <begin position="1"/>
        <end position="24"/>
    </location>
</feature>
<dbReference type="SUPFAM" id="SSF53850">
    <property type="entry name" value="Periplasmic binding protein-like II"/>
    <property type="match status" value="1"/>
</dbReference>
<reference evidence="4" key="1">
    <citation type="submission" date="2023-03" db="EMBL/GenBank/DDBJ databases">
        <title>Chitinimonas shenzhenensis gen. nov., sp. nov., a novel member of family Burkholderiaceae isolated from activated sludge collected in Shen Zhen, China.</title>
        <authorList>
            <person name="Wang X."/>
        </authorList>
    </citation>
    <scope>NUCLEOTIDE SEQUENCE</scope>
    <source>
        <strain evidence="4">DQS-5</strain>
    </source>
</reference>
<accession>A0ABT7DRR6</accession>
<organism evidence="4 5">
    <name type="scientific">Parachitinimonas caeni</name>
    <dbReference type="NCBI Taxonomy" id="3031301"/>
    <lineage>
        <taxon>Bacteria</taxon>
        <taxon>Pseudomonadati</taxon>
        <taxon>Pseudomonadota</taxon>
        <taxon>Betaproteobacteria</taxon>
        <taxon>Neisseriales</taxon>
        <taxon>Chitinibacteraceae</taxon>
        <taxon>Parachitinimonas</taxon>
    </lineage>
</organism>
<comment type="caution">
    <text evidence="4">The sequence shown here is derived from an EMBL/GenBank/DDBJ whole genome shotgun (WGS) entry which is preliminary data.</text>
</comment>
<dbReference type="RefSeq" id="WP_284099042.1">
    <property type="nucleotide sequence ID" value="NZ_JARRAF010000001.1"/>
</dbReference>
<dbReference type="EMBL" id="JARRAF010000001">
    <property type="protein sequence ID" value="MDK2122765.1"/>
    <property type="molecule type" value="Genomic_DNA"/>
</dbReference>